<evidence type="ECO:0000256" key="1">
    <source>
        <dbReference type="SAM" id="Phobius"/>
    </source>
</evidence>
<feature type="chain" id="PRO_5043899808" evidence="2">
    <location>
        <begin position="20"/>
        <end position="317"/>
    </location>
</feature>
<dbReference type="InterPro" id="IPR013783">
    <property type="entry name" value="Ig-like_fold"/>
</dbReference>
<evidence type="ECO:0000256" key="2">
    <source>
        <dbReference type="SAM" id="SignalP"/>
    </source>
</evidence>
<proteinExistence type="predicted"/>
<organism evidence="5 6">
    <name type="scientific">Pleurodeles waltl</name>
    <name type="common">Iberian ribbed newt</name>
    <dbReference type="NCBI Taxonomy" id="8319"/>
    <lineage>
        <taxon>Eukaryota</taxon>
        <taxon>Metazoa</taxon>
        <taxon>Chordata</taxon>
        <taxon>Craniata</taxon>
        <taxon>Vertebrata</taxon>
        <taxon>Euteleostomi</taxon>
        <taxon>Amphibia</taxon>
        <taxon>Batrachia</taxon>
        <taxon>Caudata</taxon>
        <taxon>Salamandroidea</taxon>
        <taxon>Salamandridae</taxon>
        <taxon>Pleurodelinae</taxon>
        <taxon>Pleurodeles</taxon>
    </lineage>
</organism>
<feature type="domain" description="Interferon/interleukin receptor" evidence="4">
    <location>
        <begin position="125"/>
        <end position="222"/>
    </location>
</feature>
<dbReference type="GO" id="GO:0005886">
    <property type="term" value="C:plasma membrane"/>
    <property type="evidence" value="ECO:0007669"/>
    <property type="project" value="TreeGrafter"/>
</dbReference>
<accession>A0AAV7TJM7</accession>
<dbReference type="Proteomes" id="UP001066276">
    <property type="component" value="Chromosome 3_2"/>
</dbReference>
<protein>
    <submittedName>
        <fullName evidence="5">Uncharacterized protein</fullName>
    </submittedName>
</protein>
<evidence type="ECO:0000313" key="5">
    <source>
        <dbReference type="EMBL" id="KAJ1176445.1"/>
    </source>
</evidence>
<name>A0AAV7TJM7_PLEWA</name>
<keyword evidence="1" id="KW-0472">Membrane</keyword>
<dbReference type="SUPFAM" id="SSF49265">
    <property type="entry name" value="Fibronectin type III"/>
    <property type="match status" value="2"/>
</dbReference>
<dbReference type="PANTHER" id="PTHR20859">
    <property type="entry name" value="INTERFERON/INTERLEUKIN RECEPTOR"/>
    <property type="match status" value="1"/>
</dbReference>
<dbReference type="GO" id="GO:0004896">
    <property type="term" value="F:cytokine receptor activity"/>
    <property type="evidence" value="ECO:0007669"/>
    <property type="project" value="TreeGrafter"/>
</dbReference>
<keyword evidence="1" id="KW-1133">Transmembrane helix</keyword>
<sequence length="317" mass="36655">MWLFILFAILCSADVPVYAACSNFRDYNITFHSKNFECIWKWEEGNRHPPGTLYDVEYKIYGAKNWTNKYECQNIPERFCNLTTEMATATGDFNYNEYYIRVKARLMGCPSDWVVSRRVHLKENTSIGPPMLTYVSTINSIKFILRPPNIFVHSTDGQPQTIDDLFKEPPVKYHLTLSSQKKNQTLTVVQKEFDVYSLEPGTDYNATVYMILNPRRCSESETFLVRTLPGNFWAFILGGLLALILLFAMAVLWLSYKYVNLPRKMPMSLDLRHVPGFKETGFLSDDHTTEHVLLNTLSLEEPPQFQYRANGICGQMS</sequence>
<keyword evidence="6" id="KW-1185">Reference proteome</keyword>
<evidence type="ECO:0000259" key="3">
    <source>
        <dbReference type="Pfam" id="PF01108"/>
    </source>
</evidence>
<dbReference type="Pfam" id="PF01108">
    <property type="entry name" value="Tissue_fac"/>
    <property type="match status" value="1"/>
</dbReference>
<dbReference type="InterPro" id="IPR003961">
    <property type="entry name" value="FN3_dom"/>
</dbReference>
<evidence type="ECO:0000259" key="4">
    <source>
        <dbReference type="Pfam" id="PF09294"/>
    </source>
</evidence>
<dbReference type="InterPro" id="IPR050650">
    <property type="entry name" value="Type-II_Cytokine-TF_Rcpt"/>
</dbReference>
<dbReference type="PANTHER" id="PTHR20859:SF53">
    <property type="entry name" value="INTERLEUKIN-22 RECEPTOR SUBUNIT ALPHA-1"/>
    <property type="match status" value="1"/>
</dbReference>
<reference evidence="5" key="1">
    <citation type="journal article" date="2022" name="bioRxiv">
        <title>Sequencing and chromosome-scale assembly of the giantPleurodeles waltlgenome.</title>
        <authorList>
            <person name="Brown T."/>
            <person name="Elewa A."/>
            <person name="Iarovenko S."/>
            <person name="Subramanian E."/>
            <person name="Araus A.J."/>
            <person name="Petzold A."/>
            <person name="Susuki M."/>
            <person name="Suzuki K.-i.T."/>
            <person name="Hayashi T."/>
            <person name="Toyoda A."/>
            <person name="Oliveira C."/>
            <person name="Osipova E."/>
            <person name="Leigh N.D."/>
            <person name="Simon A."/>
            <person name="Yun M.H."/>
        </authorList>
    </citation>
    <scope>NUCLEOTIDE SEQUENCE</scope>
    <source>
        <strain evidence="5">20211129_DDA</strain>
        <tissue evidence="5">Liver</tissue>
    </source>
</reference>
<feature type="transmembrane region" description="Helical" evidence="1">
    <location>
        <begin position="232"/>
        <end position="256"/>
    </location>
</feature>
<keyword evidence="2" id="KW-0732">Signal</keyword>
<dbReference type="EMBL" id="JANPWB010000006">
    <property type="protein sequence ID" value="KAJ1176445.1"/>
    <property type="molecule type" value="Genomic_DNA"/>
</dbReference>
<evidence type="ECO:0000313" key="6">
    <source>
        <dbReference type="Proteomes" id="UP001066276"/>
    </source>
</evidence>
<feature type="signal peptide" evidence="2">
    <location>
        <begin position="1"/>
        <end position="19"/>
    </location>
</feature>
<feature type="domain" description="Fibronectin type-III" evidence="3">
    <location>
        <begin position="20"/>
        <end position="113"/>
    </location>
</feature>
<comment type="caution">
    <text evidence="5">The sequence shown here is derived from an EMBL/GenBank/DDBJ whole genome shotgun (WGS) entry which is preliminary data.</text>
</comment>
<dbReference type="AlphaFoldDB" id="A0AAV7TJM7"/>
<dbReference type="InterPro" id="IPR036116">
    <property type="entry name" value="FN3_sf"/>
</dbReference>
<dbReference type="Pfam" id="PF09294">
    <property type="entry name" value="Interfer-bind"/>
    <property type="match status" value="1"/>
</dbReference>
<dbReference type="InterPro" id="IPR015373">
    <property type="entry name" value="Interferon/interleukin_rcp_dom"/>
</dbReference>
<dbReference type="Gene3D" id="2.60.40.10">
    <property type="entry name" value="Immunoglobulins"/>
    <property type="match status" value="2"/>
</dbReference>
<gene>
    <name evidence="5" type="ORF">NDU88_001725</name>
</gene>
<keyword evidence="1" id="KW-0812">Transmembrane</keyword>